<dbReference type="Pfam" id="PF00249">
    <property type="entry name" value="Myb_DNA-binding"/>
    <property type="match status" value="4"/>
</dbReference>
<feature type="domain" description="HTH myb-type" evidence="6">
    <location>
        <begin position="402"/>
        <end position="451"/>
    </location>
</feature>
<dbReference type="GO" id="GO:0001006">
    <property type="term" value="F:RNA polymerase III type 3 promoter sequence-specific DNA binding"/>
    <property type="evidence" value="ECO:0007669"/>
    <property type="project" value="TreeGrafter"/>
</dbReference>
<feature type="domain" description="HTH myb-type" evidence="6">
    <location>
        <begin position="453"/>
        <end position="497"/>
    </location>
</feature>
<dbReference type="InterPro" id="IPR017930">
    <property type="entry name" value="Myb_dom"/>
</dbReference>
<feature type="domain" description="Myb-like" evidence="5">
    <location>
        <begin position="28"/>
        <end position="79"/>
    </location>
</feature>
<evidence type="ECO:0000256" key="2">
    <source>
        <dbReference type="ARBA" id="ARBA00023125"/>
    </source>
</evidence>
<feature type="domain" description="HTH myb-type" evidence="6">
    <location>
        <begin position="138"/>
        <end position="193"/>
    </location>
</feature>
<keyword evidence="1" id="KW-0805">Transcription regulation</keyword>
<feature type="domain" description="Myb-like" evidence="5">
    <location>
        <begin position="80"/>
        <end position="132"/>
    </location>
</feature>
<keyword evidence="2" id="KW-0238">DNA-binding</keyword>
<feature type="domain" description="HTH myb-type" evidence="6">
    <location>
        <begin position="503"/>
        <end position="561"/>
    </location>
</feature>
<evidence type="ECO:0000313" key="7">
    <source>
        <dbReference type="EMBL" id="CDS09475.1"/>
    </source>
</evidence>
<dbReference type="GO" id="GO:0019185">
    <property type="term" value="C:snRNA-activating protein complex"/>
    <property type="evidence" value="ECO:0007669"/>
    <property type="project" value="TreeGrafter"/>
</dbReference>
<proteinExistence type="predicted"/>
<feature type="domain" description="Myb-like" evidence="5">
    <location>
        <begin position="558"/>
        <end position="618"/>
    </location>
</feature>
<dbReference type="GO" id="GO:0042795">
    <property type="term" value="P:snRNA transcription by RNA polymerase II"/>
    <property type="evidence" value="ECO:0007669"/>
    <property type="project" value="TreeGrafter"/>
</dbReference>
<dbReference type="EMBL" id="LK023332">
    <property type="protein sequence ID" value="CDS09475.1"/>
    <property type="molecule type" value="Genomic_DNA"/>
</dbReference>
<dbReference type="OrthoDB" id="2143914at2759"/>
<keyword evidence="3" id="KW-0804">Transcription</keyword>
<reference evidence="7" key="1">
    <citation type="journal article" date="2014" name="Genome Announc.">
        <title>De novo whole-genome sequence and genome annotation of Lichtheimia ramosa.</title>
        <authorList>
            <person name="Linde J."/>
            <person name="Schwartze V."/>
            <person name="Binder U."/>
            <person name="Lass-Florl C."/>
            <person name="Voigt K."/>
            <person name="Horn F."/>
        </authorList>
    </citation>
    <scope>NUCLEOTIDE SEQUENCE</scope>
    <source>
        <strain evidence="7">JMRC FSU:6197</strain>
    </source>
</reference>
<dbReference type="CDD" id="cd00167">
    <property type="entry name" value="SANT"/>
    <property type="match status" value="7"/>
</dbReference>
<feature type="domain" description="HTH myb-type" evidence="6">
    <location>
        <begin position="195"/>
        <end position="249"/>
    </location>
</feature>
<feature type="domain" description="Myb-like" evidence="5">
    <location>
        <begin position="404"/>
        <end position="447"/>
    </location>
</feature>
<dbReference type="PROSITE" id="PS51294">
    <property type="entry name" value="HTH_MYB"/>
    <property type="match status" value="7"/>
</dbReference>
<dbReference type="Pfam" id="PF13921">
    <property type="entry name" value="Myb_DNA-bind_6"/>
    <property type="match status" value="2"/>
</dbReference>
<feature type="domain" description="Myb-like" evidence="5">
    <location>
        <begin position="499"/>
        <end position="557"/>
    </location>
</feature>
<dbReference type="AlphaFoldDB" id="A0A077WQ42"/>
<evidence type="ECO:0008006" key="8">
    <source>
        <dbReference type="Google" id="ProtNLM"/>
    </source>
</evidence>
<feature type="domain" description="HTH myb-type" evidence="6">
    <location>
        <begin position="272"/>
        <end position="303"/>
    </location>
</feature>
<dbReference type="Gene3D" id="1.10.10.60">
    <property type="entry name" value="Homeodomain-like"/>
    <property type="match status" value="10"/>
</dbReference>
<evidence type="ECO:0000256" key="3">
    <source>
        <dbReference type="ARBA" id="ARBA00023163"/>
    </source>
</evidence>
<dbReference type="PANTHER" id="PTHR46621:SF1">
    <property type="entry name" value="SNRNA-ACTIVATING PROTEIN COMPLEX SUBUNIT 4"/>
    <property type="match status" value="1"/>
</dbReference>
<gene>
    <name evidence="7" type="ORF">LRAMOSA10835</name>
</gene>
<accession>A0A077WQ42</accession>
<feature type="domain" description="Myb-like" evidence="5">
    <location>
        <begin position="449"/>
        <end position="497"/>
    </location>
</feature>
<dbReference type="InterPro" id="IPR001005">
    <property type="entry name" value="SANT/Myb"/>
</dbReference>
<evidence type="ECO:0000259" key="5">
    <source>
        <dbReference type="PROSITE" id="PS50090"/>
    </source>
</evidence>
<feature type="domain" description="Myb-like" evidence="5">
    <location>
        <begin position="138"/>
        <end position="189"/>
    </location>
</feature>
<evidence type="ECO:0000259" key="6">
    <source>
        <dbReference type="PROSITE" id="PS51294"/>
    </source>
</evidence>
<dbReference type="PANTHER" id="PTHR46621">
    <property type="entry name" value="SNRNA-ACTIVATING PROTEIN COMPLEX SUBUNIT 4"/>
    <property type="match status" value="1"/>
</dbReference>
<evidence type="ECO:0000256" key="4">
    <source>
        <dbReference type="ARBA" id="ARBA00023242"/>
    </source>
</evidence>
<dbReference type="SUPFAM" id="SSF46689">
    <property type="entry name" value="Homeodomain-like"/>
    <property type="match status" value="7"/>
</dbReference>
<feature type="domain" description="Myb-like" evidence="5">
    <location>
        <begin position="195"/>
        <end position="245"/>
    </location>
</feature>
<dbReference type="GO" id="GO:0042796">
    <property type="term" value="P:snRNA transcription by RNA polymerase III"/>
    <property type="evidence" value="ECO:0007669"/>
    <property type="project" value="TreeGrafter"/>
</dbReference>
<dbReference type="InterPro" id="IPR009057">
    <property type="entry name" value="Homeodomain-like_sf"/>
</dbReference>
<name>A0A077WQ42_9FUNG</name>
<organism evidence="7">
    <name type="scientific">Lichtheimia ramosa</name>
    <dbReference type="NCBI Taxonomy" id="688394"/>
    <lineage>
        <taxon>Eukaryota</taxon>
        <taxon>Fungi</taxon>
        <taxon>Fungi incertae sedis</taxon>
        <taxon>Mucoromycota</taxon>
        <taxon>Mucoromycotina</taxon>
        <taxon>Mucoromycetes</taxon>
        <taxon>Mucorales</taxon>
        <taxon>Lichtheimiaceae</taxon>
        <taxon>Lichtheimia</taxon>
    </lineage>
</organism>
<dbReference type="PROSITE" id="PS50090">
    <property type="entry name" value="MYB_LIKE"/>
    <property type="match status" value="9"/>
</dbReference>
<keyword evidence="4" id="KW-0539">Nucleus</keyword>
<sequence length="627" mass="73305">MFSSLRCRLGRLVLQPLPPFRSFSISTTPCYRHSSWERWEDEALVNYVKHNGPKWTEFTRHCLPHRSVQACYLRWTEHLDPSTRQGPLSKHEIELLCKGVETFGEGNWRLIRDHMLPRRTLSRLSTTWKTLAHPISPSPSLQKKRYTEEEDRLILEGYAQFGPKWRTIQQRYLPHRAPSGIATRYYDKLADGVASNEKRSSLWTEEEHDLLLRRTILYGHDWRKVAEGIPGRSALACRRKWNQELDPSIKSKDNREWSDEETCILWKRLYAHGGHWTKVREGLPGRSGAMCTYKMQKDLRRLRHVLGDQVDIRKDENRLEWRTRVAGLMCEWLDKDPQLVLDASGSLVLRRDMWTTHQVKLLKDATMTAHPTTDQEWQHVADTVGRPVEECKDRFNKLQHAHVPWTQQENEKLMQLVDKHGHDWVRIARDFPGRSTAGCSQHWHRLQEKCPEKKGRFSKEESALLEEGVSMFGSDWVAIANTYLPQRSPRQCSQHWHALTHTRTGPWSSEEDAALQFAVEQCLDQDDDSDRTLWKHIARLVPGRSVTQCRKRWFNILKPGIKKGRWTTEEQMQLVDIVEHNKENKEDGSAKVDWMTVAKELGNGRTPSACAIKYGRMIRSGNQFGLR</sequence>
<protein>
    <recommendedName>
        <fullName evidence="8">Homeodomain-like protein</fullName>
    </recommendedName>
</protein>
<dbReference type="SMART" id="SM00717">
    <property type="entry name" value="SANT"/>
    <property type="match status" value="10"/>
</dbReference>
<dbReference type="InterPro" id="IPR051575">
    <property type="entry name" value="Myb-like_DNA-bd"/>
</dbReference>
<feature type="domain" description="Myb-like" evidence="5">
    <location>
        <begin position="257"/>
        <end position="299"/>
    </location>
</feature>
<dbReference type="GO" id="GO:0000978">
    <property type="term" value="F:RNA polymerase II cis-regulatory region sequence-specific DNA binding"/>
    <property type="evidence" value="ECO:0007669"/>
    <property type="project" value="TreeGrafter"/>
</dbReference>
<evidence type="ECO:0000256" key="1">
    <source>
        <dbReference type="ARBA" id="ARBA00023015"/>
    </source>
</evidence>
<feature type="domain" description="HTH myb-type" evidence="6">
    <location>
        <begin position="32"/>
        <end position="83"/>
    </location>
</feature>